<protein>
    <submittedName>
        <fullName evidence="1">Uncharacterized protein</fullName>
    </submittedName>
</protein>
<reference evidence="1" key="1">
    <citation type="journal article" date="2021" name="Proc. Natl. Acad. Sci. U.S.A.">
        <title>A Catalog of Tens of Thousands of Viruses from Human Metagenomes Reveals Hidden Associations with Chronic Diseases.</title>
        <authorList>
            <person name="Tisza M.J."/>
            <person name="Buck C.B."/>
        </authorList>
    </citation>
    <scope>NUCLEOTIDE SEQUENCE</scope>
    <source>
        <strain evidence="1">CtJj91</strain>
    </source>
</reference>
<dbReference type="EMBL" id="BK032704">
    <property type="protein sequence ID" value="DAF55957.1"/>
    <property type="molecule type" value="Genomic_DNA"/>
</dbReference>
<organism evidence="1">
    <name type="scientific">Siphoviridae sp. ctJj91</name>
    <dbReference type="NCBI Taxonomy" id="2827838"/>
    <lineage>
        <taxon>Viruses</taxon>
        <taxon>Duplodnaviria</taxon>
        <taxon>Heunggongvirae</taxon>
        <taxon>Uroviricota</taxon>
        <taxon>Caudoviricetes</taxon>
    </lineage>
</organism>
<evidence type="ECO:0000313" key="1">
    <source>
        <dbReference type="EMBL" id="DAF55957.1"/>
    </source>
</evidence>
<name>A0A8S5SY07_9CAUD</name>
<proteinExistence type="predicted"/>
<sequence length="33" mass="4041">MHLCGRFSPHLVVLWYSSYLEITNQCFVKKKRR</sequence>
<accession>A0A8S5SY07</accession>